<keyword evidence="3" id="KW-1185">Reference proteome</keyword>
<gene>
    <name evidence="2" type="ORF">PENTCL1PPCAC_3176</name>
</gene>
<feature type="transmembrane region" description="Helical" evidence="1">
    <location>
        <begin position="7"/>
        <end position="24"/>
    </location>
</feature>
<sequence>QSSVPLCFLVVPFAAVMCYCWFLYSDQNTPLMKICFLVMSFHGVVHSIALIFTTPILRKRLFKMFREITYPNASLQLQISVVGTR</sequence>
<evidence type="ECO:0000256" key="1">
    <source>
        <dbReference type="SAM" id="Phobius"/>
    </source>
</evidence>
<evidence type="ECO:0008006" key="4">
    <source>
        <dbReference type="Google" id="ProtNLM"/>
    </source>
</evidence>
<keyword evidence="1" id="KW-0472">Membrane</keyword>
<keyword evidence="1" id="KW-0812">Transmembrane</keyword>
<proteinExistence type="predicted"/>
<organism evidence="2 3">
    <name type="scientific">Pristionchus entomophagus</name>
    <dbReference type="NCBI Taxonomy" id="358040"/>
    <lineage>
        <taxon>Eukaryota</taxon>
        <taxon>Metazoa</taxon>
        <taxon>Ecdysozoa</taxon>
        <taxon>Nematoda</taxon>
        <taxon>Chromadorea</taxon>
        <taxon>Rhabditida</taxon>
        <taxon>Rhabditina</taxon>
        <taxon>Diplogasteromorpha</taxon>
        <taxon>Diplogasteroidea</taxon>
        <taxon>Neodiplogasteridae</taxon>
        <taxon>Pristionchus</taxon>
    </lineage>
</organism>
<dbReference type="Proteomes" id="UP001432027">
    <property type="component" value="Unassembled WGS sequence"/>
</dbReference>
<dbReference type="InterPro" id="IPR053220">
    <property type="entry name" value="Nematode_rcpt-like_serp_H"/>
</dbReference>
<comment type="caution">
    <text evidence="2">The sequence shown here is derived from an EMBL/GenBank/DDBJ whole genome shotgun (WGS) entry which is preliminary data.</text>
</comment>
<keyword evidence="1" id="KW-1133">Transmembrane helix</keyword>
<accession>A0AAV5SCF5</accession>
<dbReference type="InterPro" id="IPR019422">
    <property type="entry name" value="7TM_GPCR_serpentine_rcpt_Srh"/>
</dbReference>
<evidence type="ECO:0000313" key="2">
    <source>
        <dbReference type="EMBL" id="GMS81001.1"/>
    </source>
</evidence>
<evidence type="ECO:0000313" key="3">
    <source>
        <dbReference type="Proteomes" id="UP001432027"/>
    </source>
</evidence>
<feature type="transmembrane region" description="Helical" evidence="1">
    <location>
        <begin position="36"/>
        <end position="57"/>
    </location>
</feature>
<dbReference type="EMBL" id="BTSX01000001">
    <property type="protein sequence ID" value="GMS81001.1"/>
    <property type="molecule type" value="Genomic_DNA"/>
</dbReference>
<dbReference type="PANTHER" id="PTHR22941">
    <property type="entry name" value="SERPENTINE RECEPTOR"/>
    <property type="match status" value="1"/>
</dbReference>
<reference evidence="2" key="1">
    <citation type="submission" date="2023-10" db="EMBL/GenBank/DDBJ databases">
        <title>Genome assembly of Pristionchus species.</title>
        <authorList>
            <person name="Yoshida K."/>
            <person name="Sommer R.J."/>
        </authorList>
    </citation>
    <scope>NUCLEOTIDE SEQUENCE</scope>
    <source>
        <strain evidence="2">RS0144</strain>
    </source>
</reference>
<dbReference type="PANTHER" id="PTHR22941:SF26">
    <property type="entry name" value="SERPENTINE RECEPTOR, CLASS H"/>
    <property type="match status" value="1"/>
</dbReference>
<feature type="non-terminal residue" evidence="2">
    <location>
        <position position="1"/>
    </location>
</feature>
<name>A0AAV5SCF5_9BILA</name>
<dbReference type="AlphaFoldDB" id="A0AAV5SCF5"/>
<dbReference type="Pfam" id="PF10318">
    <property type="entry name" value="7TM_GPCR_Srh"/>
    <property type="match status" value="1"/>
</dbReference>
<protein>
    <recommendedName>
        <fullName evidence="4">G protein-coupled receptor</fullName>
    </recommendedName>
</protein>